<organism evidence="4 5">
    <name type="scientific">Streptosporangium roseum (strain ATCC 12428 / DSM 43021 / JCM 3005 / KCTC 9067 / NCIMB 10171 / NRRL 2505 / NI 9100)</name>
    <dbReference type="NCBI Taxonomy" id="479432"/>
    <lineage>
        <taxon>Bacteria</taxon>
        <taxon>Bacillati</taxon>
        <taxon>Actinomycetota</taxon>
        <taxon>Actinomycetes</taxon>
        <taxon>Streptosporangiales</taxon>
        <taxon>Streptosporangiaceae</taxon>
        <taxon>Streptosporangium</taxon>
    </lineage>
</organism>
<evidence type="ECO:0000313" key="5">
    <source>
        <dbReference type="Proteomes" id="UP000002029"/>
    </source>
</evidence>
<name>D2B1X6_STRRD</name>
<dbReference type="STRING" id="479432.Sros_6486"/>
<evidence type="ECO:0000256" key="3">
    <source>
        <dbReference type="SAM" id="MobiDB-lite"/>
    </source>
</evidence>
<proteinExistence type="inferred from homology"/>
<dbReference type="NCBIfam" id="NF005854">
    <property type="entry name" value="PRK07775.1"/>
    <property type="match status" value="1"/>
</dbReference>
<evidence type="ECO:0000256" key="1">
    <source>
        <dbReference type="ARBA" id="ARBA00006484"/>
    </source>
</evidence>
<evidence type="ECO:0000256" key="2">
    <source>
        <dbReference type="ARBA" id="ARBA00023002"/>
    </source>
</evidence>
<dbReference type="Pfam" id="PF00106">
    <property type="entry name" value="adh_short"/>
    <property type="match status" value="1"/>
</dbReference>
<dbReference type="RefSeq" id="WP_012892934.1">
    <property type="nucleotide sequence ID" value="NC_013595.1"/>
</dbReference>
<evidence type="ECO:0008006" key="6">
    <source>
        <dbReference type="Google" id="ProtNLM"/>
    </source>
</evidence>
<keyword evidence="2" id="KW-0560">Oxidoreductase</keyword>
<dbReference type="Gene3D" id="3.40.50.720">
    <property type="entry name" value="NAD(P)-binding Rossmann-like Domain"/>
    <property type="match status" value="1"/>
</dbReference>
<dbReference type="KEGG" id="sro:Sros_6486"/>
<dbReference type="PRINTS" id="PR00081">
    <property type="entry name" value="GDHRDH"/>
</dbReference>
<sequence length="278" mass="29230">MPTPLSHPDRRPVLVTGASSGVGSAVAVGLAAAGYPVALGARRTAICEELAEKIRADGGEAVALALDVTSDESVSFFVAEAEQALGEVEVVVTCAGEVTPENAYETATPDFEAQLQLNLVGTQRFVARVAPAMAARRRGDIVFVSSDVVRLPRPRMGAYVAAKNGVEGLARAMQMELEGTGVRASILRPGPTLSGVGSTWPVEVLQAVLDDWVRFGLARHDRFLRPRDVAAAVLAVISMPRGAHVTLLEVEPEAPLRAEVGPDHGTAAPRETGREGDR</sequence>
<dbReference type="InterPro" id="IPR020904">
    <property type="entry name" value="Sc_DH/Rdtase_CS"/>
</dbReference>
<evidence type="ECO:0000313" key="4">
    <source>
        <dbReference type="EMBL" id="ACZ89200.1"/>
    </source>
</evidence>
<dbReference type="OrthoDB" id="9775296at2"/>
<dbReference type="InterPro" id="IPR036291">
    <property type="entry name" value="NAD(P)-bd_dom_sf"/>
</dbReference>
<dbReference type="Proteomes" id="UP000002029">
    <property type="component" value="Chromosome"/>
</dbReference>
<dbReference type="HOGENOM" id="CLU_010194_2_10_11"/>
<dbReference type="InterPro" id="IPR002347">
    <property type="entry name" value="SDR_fam"/>
</dbReference>
<dbReference type="GO" id="GO:0016491">
    <property type="term" value="F:oxidoreductase activity"/>
    <property type="evidence" value="ECO:0007669"/>
    <property type="project" value="UniProtKB-KW"/>
</dbReference>
<comment type="similarity">
    <text evidence="1">Belongs to the short-chain dehydrogenases/reductases (SDR) family.</text>
</comment>
<keyword evidence="5" id="KW-1185">Reference proteome</keyword>
<feature type="region of interest" description="Disordered" evidence="3">
    <location>
        <begin position="256"/>
        <end position="278"/>
    </location>
</feature>
<dbReference type="PANTHER" id="PTHR43669:SF3">
    <property type="entry name" value="ALCOHOL DEHYDROGENASE, PUTATIVE (AFU_ORTHOLOGUE AFUA_3G03445)-RELATED"/>
    <property type="match status" value="1"/>
</dbReference>
<reference evidence="4 5" key="1">
    <citation type="journal article" date="2010" name="Stand. Genomic Sci.">
        <title>Complete genome sequence of Streptosporangium roseum type strain (NI 9100).</title>
        <authorList>
            <person name="Nolan M."/>
            <person name="Sikorski J."/>
            <person name="Jando M."/>
            <person name="Lucas S."/>
            <person name="Lapidus A."/>
            <person name="Glavina Del Rio T."/>
            <person name="Chen F."/>
            <person name="Tice H."/>
            <person name="Pitluck S."/>
            <person name="Cheng J.F."/>
            <person name="Chertkov O."/>
            <person name="Sims D."/>
            <person name="Meincke L."/>
            <person name="Brettin T."/>
            <person name="Han C."/>
            <person name="Detter J.C."/>
            <person name="Bruce D."/>
            <person name="Goodwin L."/>
            <person name="Land M."/>
            <person name="Hauser L."/>
            <person name="Chang Y.J."/>
            <person name="Jeffries C.D."/>
            <person name="Ivanova N."/>
            <person name="Mavromatis K."/>
            <person name="Mikhailova N."/>
            <person name="Chen A."/>
            <person name="Palaniappan K."/>
            <person name="Chain P."/>
            <person name="Rohde M."/>
            <person name="Goker M."/>
            <person name="Bristow J."/>
            <person name="Eisen J.A."/>
            <person name="Markowitz V."/>
            <person name="Hugenholtz P."/>
            <person name="Kyrpides N.C."/>
            <person name="Klenk H.P."/>
        </authorList>
    </citation>
    <scope>NUCLEOTIDE SEQUENCE [LARGE SCALE GENOMIC DNA]</scope>
    <source>
        <strain evidence="5">ATCC 12428 / DSM 43021 / JCM 3005 / NI 9100</strain>
    </source>
</reference>
<dbReference type="PROSITE" id="PS00061">
    <property type="entry name" value="ADH_SHORT"/>
    <property type="match status" value="1"/>
</dbReference>
<dbReference type="SUPFAM" id="SSF51735">
    <property type="entry name" value="NAD(P)-binding Rossmann-fold domains"/>
    <property type="match status" value="1"/>
</dbReference>
<accession>D2B1X6</accession>
<gene>
    <name evidence="4" type="ordered locus">Sros_6486</name>
</gene>
<dbReference type="CDD" id="cd05233">
    <property type="entry name" value="SDR_c"/>
    <property type="match status" value="1"/>
</dbReference>
<protein>
    <recommendedName>
        <fullName evidence="6">Short chain dehydrogenase</fullName>
    </recommendedName>
</protein>
<dbReference type="EMBL" id="CP001814">
    <property type="protein sequence ID" value="ACZ89200.1"/>
    <property type="molecule type" value="Genomic_DNA"/>
</dbReference>
<dbReference type="AlphaFoldDB" id="D2B1X6"/>
<dbReference type="eggNOG" id="COG4221">
    <property type="taxonomic scope" value="Bacteria"/>
</dbReference>
<dbReference type="PANTHER" id="PTHR43669">
    <property type="entry name" value="5-KETO-D-GLUCONATE 5-REDUCTASE"/>
    <property type="match status" value="1"/>
</dbReference>